<dbReference type="InterPro" id="IPR010664">
    <property type="entry name" value="LipoPS_assembly_LptC-rel"/>
</dbReference>
<evidence type="ECO:0000313" key="3">
    <source>
        <dbReference type="Proteomes" id="UP000628017"/>
    </source>
</evidence>
<proteinExistence type="predicted"/>
<feature type="transmembrane region" description="Helical" evidence="1">
    <location>
        <begin position="22"/>
        <end position="41"/>
    </location>
</feature>
<dbReference type="Pfam" id="PF06835">
    <property type="entry name" value="LptC"/>
    <property type="match status" value="1"/>
</dbReference>
<evidence type="ECO:0000313" key="2">
    <source>
        <dbReference type="EMBL" id="GGA18952.1"/>
    </source>
</evidence>
<reference evidence="2" key="1">
    <citation type="journal article" date="2014" name="Int. J. Syst. Evol. Microbiol.">
        <title>Complete genome sequence of Corynebacterium casei LMG S-19264T (=DSM 44701T), isolated from a smear-ripened cheese.</title>
        <authorList>
            <consortium name="US DOE Joint Genome Institute (JGI-PGF)"/>
            <person name="Walter F."/>
            <person name="Albersmeier A."/>
            <person name="Kalinowski J."/>
            <person name="Ruckert C."/>
        </authorList>
    </citation>
    <scope>NUCLEOTIDE SEQUENCE</scope>
    <source>
        <strain evidence="2">CGMCC 1.15880</strain>
    </source>
</reference>
<evidence type="ECO:0008006" key="4">
    <source>
        <dbReference type="Google" id="ProtNLM"/>
    </source>
</evidence>
<organism evidence="2 3">
    <name type="scientific">Neptunicoccus cionae</name>
    <dbReference type="NCBI Taxonomy" id="2035344"/>
    <lineage>
        <taxon>Bacteria</taxon>
        <taxon>Pseudomonadati</taxon>
        <taxon>Pseudomonadota</taxon>
        <taxon>Alphaproteobacteria</taxon>
        <taxon>Rhodobacterales</taxon>
        <taxon>Paracoccaceae</taxon>
        <taxon>Neptunicoccus</taxon>
    </lineage>
</organism>
<dbReference type="Proteomes" id="UP000628017">
    <property type="component" value="Unassembled WGS sequence"/>
</dbReference>
<comment type="caution">
    <text evidence="2">The sequence shown here is derived from an EMBL/GenBank/DDBJ whole genome shotgun (WGS) entry which is preliminary data.</text>
</comment>
<sequence length="213" mass="22720">MESQEPTVGVAERDGYSRLVRVLKWVFPILALLLMASIFVLSNTSKLREGLIIADATLAELAVGQKITNPHFSGVTKSGDAFSISAEWALPDGVKPQHVELNKPRATISFQNGNTMRTNAGAGALDLVSSTAALTENVDLHTTNGYTATSSNLEVNFETGNITSNGPVHAEGPIGSIDSGAMELRQDLDVNPAGRAVLMFNNGVKLIYKPKKK</sequence>
<name>A0A916VQP5_9RHOB</name>
<keyword evidence="1" id="KW-0812">Transmembrane</keyword>
<accession>A0A916VQP5</accession>
<dbReference type="AlphaFoldDB" id="A0A916VQP5"/>
<protein>
    <recommendedName>
        <fullName evidence="4">LPS export ABC transporter periplasmic protein LptC</fullName>
    </recommendedName>
</protein>
<evidence type="ECO:0000256" key="1">
    <source>
        <dbReference type="SAM" id="Phobius"/>
    </source>
</evidence>
<reference evidence="2" key="2">
    <citation type="submission" date="2020-09" db="EMBL/GenBank/DDBJ databases">
        <authorList>
            <person name="Sun Q."/>
            <person name="Zhou Y."/>
        </authorList>
    </citation>
    <scope>NUCLEOTIDE SEQUENCE</scope>
    <source>
        <strain evidence="2">CGMCC 1.15880</strain>
    </source>
</reference>
<keyword evidence="1" id="KW-0472">Membrane</keyword>
<keyword evidence="3" id="KW-1185">Reference proteome</keyword>
<dbReference type="EMBL" id="BMKA01000002">
    <property type="protein sequence ID" value="GGA18952.1"/>
    <property type="molecule type" value="Genomic_DNA"/>
</dbReference>
<gene>
    <name evidence="2" type="ORF">GCM10011498_19660</name>
</gene>
<keyword evidence="1" id="KW-1133">Transmembrane helix</keyword>
<dbReference type="Gene3D" id="2.60.450.10">
    <property type="entry name" value="Lipopolysaccharide (LPS) transport protein A like domain"/>
    <property type="match status" value="1"/>
</dbReference>